<name>A0A9P6ND46_9BASI</name>
<dbReference type="PROSITE" id="PS51450">
    <property type="entry name" value="LRR"/>
    <property type="match status" value="2"/>
</dbReference>
<evidence type="ECO:0000256" key="2">
    <source>
        <dbReference type="ARBA" id="ARBA00022737"/>
    </source>
</evidence>
<dbReference type="GO" id="GO:0005737">
    <property type="term" value="C:cytoplasm"/>
    <property type="evidence" value="ECO:0007669"/>
    <property type="project" value="TreeGrafter"/>
</dbReference>
<comment type="caution">
    <text evidence="4">The sequence shown here is derived from an EMBL/GenBank/DDBJ whole genome shotgun (WGS) entry which is preliminary data.</text>
</comment>
<feature type="region of interest" description="Disordered" evidence="3">
    <location>
        <begin position="1"/>
        <end position="34"/>
    </location>
</feature>
<feature type="region of interest" description="Disordered" evidence="3">
    <location>
        <begin position="84"/>
        <end position="110"/>
    </location>
</feature>
<reference evidence="4" key="1">
    <citation type="submission" date="2013-11" db="EMBL/GenBank/DDBJ databases">
        <title>Genome sequence of the fusiform rust pathogen reveals effectors for host alternation and coevolution with pine.</title>
        <authorList>
            <consortium name="DOE Joint Genome Institute"/>
            <person name="Smith K."/>
            <person name="Pendleton A."/>
            <person name="Kubisiak T."/>
            <person name="Anderson C."/>
            <person name="Salamov A."/>
            <person name="Aerts A."/>
            <person name="Riley R."/>
            <person name="Clum A."/>
            <person name="Lindquist E."/>
            <person name="Ence D."/>
            <person name="Campbell M."/>
            <person name="Kronenberg Z."/>
            <person name="Feau N."/>
            <person name="Dhillon B."/>
            <person name="Hamelin R."/>
            <person name="Burleigh J."/>
            <person name="Smith J."/>
            <person name="Yandell M."/>
            <person name="Nelson C."/>
            <person name="Grigoriev I."/>
            <person name="Davis J."/>
        </authorList>
    </citation>
    <scope>NUCLEOTIDE SEQUENCE</scope>
    <source>
        <strain evidence="4">G11</strain>
    </source>
</reference>
<dbReference type="Gene3D" id="3.80.10.10">
    <property type="entry name" value="Ribonuclease Inhibitor"/>
    <property type="match status" value="1"/>
</dbReference>
<keyword evidence="2" id="KW-0677">Repeat</keyword>
<dbReference type="EMBL" id="MU167320">
    <property type="protein sequence ID" value="KAG0143397.1"/>
    <property type="molecule type" value="Genomic_DNA"/>
</dbReference>
<evidence type="ECO:0000256" key="1">
    <source>
        <dbReference type="ARBA" id="ARBA00022614"/>
    </source>
</evidence>
<keyword evidence="1" id="KW-0433">Leucine-rich repeat</keyword>
<dbReference type="PANTHER" id="PTHR48051:SF1">
    <property type="entry name" value="RAS SUPPRESSOR PROTEIN 1"/>
    <property type="match status" value="1"/>
</dbReference>
<dbReference type="InterPro" id="IPR050216">
    <property type="entry name" value="LRR_domain-containing"/>
</dbReference>
<sequence>MEIQNQNPQQQQHHHLTNPSHPFIQAPSSSSAMPTIPNDPFSAAYKADPGQLPVFSLDHYSKRKIIRKHLTYNPIAAHQIPTPPVFSPALAGERDREARQRLSSEHYNRPSNISDDEFVLSLSTLNVDEGEEPQTLLIEEEGELEEKQIIEPRKSIFLPSSYRQRTRSSAAATITHRSNRTFLGQSSPSTQTQDLVSEKVVSNPDERQFSIAIDQAIKGRKMTVDLDNKGLTSIPTCVLDLELLNSLKCWAEPPPDSTTPRSASTISHRSVTRVCSAPAIFSPMNPSAQFTLILSNNYLSTLGPLVNLKSLRHLSLRSNRLETLPDEIANLELLEVLNLNNNRLRFLPSSIHRLKLCTIYVSANPWIQRSDKAVTTSTHRIISEPVNPNAAYQIPTLIENCMRRLCLDDDGDHLSLSLGTEEKLEVIAPPCPHLINQLSRPNEHFWRCDGCKSWRVKSEKMVESYEFTKMYTSLL</sequence>
<evidence type="ECO:0008006" key="6">
    <source>
        <dbReference type="Google" id="ProtNLM"/>
    </source>
</evidence>
<dbReference type="InterPro" id="IPR003591">
    <property type="entry name" value="Leu-rich_rpt_typical-subtyp"/>
</dbReference>
<accession>A0A9P6ND46</accession>
<feature type="compositionally biased region" description="Low complexity" evidence="3">
    <location>
        <begin position="1"/>
        <end position="11"/>
    </location>
</feature>
<keyword evidence="5" id="KW-1185">Reference proteome</keyword>
<dbReference type="Pfam" id="PF13855">
    <property type="entry name" value="LRR_8"/>
    <property type="match status" value="1"/>
</dbReference>
<gene>
    <name evidence="4" type="ORF">CROQUDRAFT_135002</name>
</gene>
<dbReference type="SUPFAM" id="SSF52075">
    <property type="entry name" value="Outer arm dynein light chain 1"/>
    <property type="match status" value="1"/>
</dbReference>
<evidence type="ECO:0000313" key="4">
    <source>
        <dbReference type="EMBL" id="KAG0143397.1"/>
    </source>
</evidence>
<feature type="compositionally biased region" description="Basic and acidic residues" evidence="3">
    <location>
        <begin position="92"/>
        <end position="108"/>
    </location>
</feature>
<evidence type="ECO:0000313" key="5">
    <source>
        <dbReference type="Proteomes" id="UP000886653"/>
    </source>
</evidence>
<proteinExistence type="predicted"/>
<evidence type="ECO:0000256" key="3">
    <source>
        <dbReference type="SAM" id="MobiDB-lite"/>
    </source>
</evidence>
<dbReference type="InterPro" id="IPR032675">
    <property type="entry name" value="LRR_dom_sf"/>
</dbReference>
<organism evidence="4 5">
    <name type="scientific">Cronartium quercuum f. sp. fusiforme G11</name>
    <dbReference type="NCBI Taxonomy" id="708437"/>
    <lineage>
        <taxon>Eukaryota</taxon>
        <taxon>Fungi</taxon>
        <taxon>Dikarya</taxon>
        <taxon>Basidiomycota</taxon>
        <taxon>Pucciniomycotina</taxon>
        <taxon>Pucciniomycetes</taxon>
        <taxon>Pucciniales</taxon>
        <taxon>Coleosporiaceae</taxon>
        <taxon>Cronartium</taxon>
    </lineage>
</organism>
<dbReference type="SMART" id="SM00369">
    <property type="entry name" value="LRR_TYP"/>
    <property type="match status" value="2"/>
</dbReference>
<dbReference type="AlphaFoldDB" id="A0A9P6ND46"/>
<dbReference type="OrthoDB" id="2501785at2759"/>
<dbReference type="PANTHER" id="PTHR48051">
    <property type="match status" value="1"/>
</dbReference>
<protein>
    <recommendedName>
        <fullName evidence="6">L domain-like protein</fullName>
    </recommendedName>
</protein>
<dbReference type="InterPro" id="IPR001611">
    <property type="entry name" value="Leu-rich_rpt"/>
</dbReference>
<dbReference type="Proteomes" id="UP000886653">
    <property type="component" value="Unassembled WGS sequence"/>
</dbReference>